<keyword evidence="2" id="KW-1133">Transmembrane helix</keyword>
<keyword evidence="2" id="KW-0472">Membrane</keyword>
<dbReference type="AlphaFoldDB" id="A0A448YJQ5"/>
<keyword evidence="2" id="KW-0812">Transmembrane</keyword>
<protein>
    <submittedName>
        <fullName evidence="7">DEKNAAC102061</fullName>
    </submittedName>
</protein>
<dbReference type="InterPro" id="IPR048265">
    <property type="entry name" value="Rax2-like_third"/>
</dbReference>
<dbReference type="STRING" id="13370.A0A448YJQ5"/>
<accession>A0A448YJQ5</accession>
<evidence type="ECO:0000259" key="4">
    <source>
        <dbReference type="Pfam" id="PF12768"/>
    </source>
</evidence>
<sequence length="1226" mass="130065">MKPWLLKVFLYLYLGSFVEASSNSTAGSASSIERPQFGQGFYLLGQFDAISNYNNLAKYNLSRPISSENQGIYQIPQDNITDDNLQLIQTDPFNGSSPTQLYSVDNKTVLAVVNGKPVLYDSDNQSSTQLEGWDSVTGDVDTVYVDQENSLAYIGGSLQYNVSSGALVYDLGSSKLLQLPFNGFNEGSRIQAITKYNSSIVFGGEFSSLGNKTLQTGSSNSSSNSSNSSTSSNSSSSLIQSEQPINLDNAIISTANSDGQSDPRSIICPSDSSAWGLSTAQIGGSWTAQLTTFVTPSKIRLYNGNSDGVKLFRIITAPADSIMNLTYIDPTTLQLTSCDAWCPLSQDSDLSTGLSGASNVTDGIYQISDVPGIRGTLGFSDSYQEFEFVDSTPLEAVTIEILDQYGNRAVLDGLQLFQYGLQVNANNTLNAAGCSNEQQIVSSSQTLGNVSWQQGIAGQFLTTTIPANEIQKDTQGVRYNPDLPASGDYTFLLYTTGCATDNTCDQRGIVNATLIAGNGTVLASELIYQTNEQLKYDEIFSGFIDKEDGAASPYLTVTFDSGFGSDEVTFVADYILVQFNSIDYTSTNESLSIPLNGLFEYSLSNFTDSKLQYPVGNSSINRIGSSSLSKNAQVNGLQIVNGSKLFVAGDFNSSFGDNFFGVDLTGYNETSDEITSEEFSVQGGLNGPVSDLSLANDSSLLLLGDFTGSNSTSSLDDVAAYDGSFRSLSVANPQSINSITPFTFNNTDYFIAGSNTSNSSIYSLDDSKQLVQSPTLDLNISQAASSFAFGQIVKFDDAADNAVFVGNDSSLNAQIHNPSNGSFNAGLYLNSSSVVLAGSNVVLLNNNESSIILEDLTFDSDSKVTSLFNYEDFLLVGFSGSASYKNETASGLVVYDLSKHNVTVPLIKNGGVSAIGIDPNSTDVVIAGNFTADGCSNFCLYNVSENSISEAISQNSISGINDLKFFSSSGALIAGNLSVGSGGHDVGSSSGFLAAYNSTTNSVSLISDESVPGPVVKFEFAAGNETTGLNDTIVVLGSNYVGYLNESKYTSLMDGVNNGSSTLFTDFALVNGTTDDLFYKNNLLVVSGSFNLTEYGLVSAAVYDGKLWSPLLISATDLNAENSLVNFVLTTSQGYSFNSTSSPKSPLASLQKSVKYFTKGQVAGVGCALAVGTTLLLTSLGGLVYLFSKRNTVVGPLKSRVGEDKMITAVPPSEVIDNMNKAREGL</sequence>
<feature type="chain" id="PRO_5019458133" evidence="3">
    <location>
        <begin position="21"/>
        <end position="1226"/>
    </location>
</feature>
<keyword evidence="8" id="KW-1185">Reference proteome</keyword>
<organism evidence="7 8">
    <name type="scientific">Brettanomyces naardenensis</name>
    <name type="common">Yeast</name>
    <dbReference type="NCBI Taxonomy" id="13370"/>
    <lineage>
        <taxon>Eukaryota</taxon>
        <taxon>Fungi</taxon>
        <taxon>Dikarya</taxon>
        <taxon>Ascomycota</taxon>
        <taxon>Saccharomycotina</taxon>
        <taxon>Pichiomycetes</taxon>
        <taxon>Pichiales</taxon>
        <taxon>Pichiaceae</taxon>
        <taxon>Brettanomyces</taxon>
    </lineage>
</organism>
<evidence type="ECO:0000313" key="7">
    <source>
        <dbReference type="EMBL" id="VEU21172.1"/>
    </source>
</evidence>
<dbReference type="GO" id="GO:0005935">
    <property type="term" value="C:cellular bud neck"/>
    <property type="evidence" value="ECO:0007669"/>
    <property type="project" value="TreeGrafter"/>
</dbReference>
<feature type="domain" description="Rax2-like second" evidence="5">
    <location>
        <begin position="240"/>
        <end position="411"/>
    </location>
</feature>
<proteinExistence type="predicted"/>
<dbReference type="Pfam" id="PF20843">
    <property type="entry name" value="Rax2_3"/>
    <property type="match status" value="1"/>
</dbReference>
<dbReference type="InterPro" id="IPR024982">
    <property type="entry name" value="Rax2-like_C"/>
</dbReference>
<reference evidence="7 8" key="1">
    <citation type="submission" date="2018-12" db="EMBL/GenBank/DDBJ databases">
        <authorList>
            <person name="Tiukova I."/>
            <person name="Dainat J."/>
        </authorList>
    </citation>
    <scope>NUCLEOTIDE SEQUENCE [LARGE SCALE GENOMIC DNA]</scope>
</reference>
<feature type="domain" description="Rax2-like third" evidence="6">
    <location>
        <begin position="424"/>
        <end position="578"/>
    </location>
</feature>
<gene>
    <name evidence="7" type="ORF">BRENAR_LOCUS1907</name>
</gene>
<dbReference type="InterPro" id="IPR048266">
    <property type="entry name" value="Rax2-like_second"/>
</dbReference>
<dbReference type="GO" id="GO:0000282">
    <property type="term" value="P:cellular bud site selection"/>
    <property type="evidence" value="ECO:0007669"/>
    <property type="project" value="TreeGrafter"/>
</dbReference>
<evidence type="ECO:0000256" key="2">
    <source>
        <dbReference type="SAM" id="Phobius"/>
    </source>
</evidence>
<evidence type="ECO:0000256" key="3">
    <source>
        <dbReference type="SAM" id="SignalP"/>
    </source>
</evidence>
<dbReference type="OrthoDB" id="2503993at2759"/>
<dbReference type="InParanoid" id="A0A448YJQ5"/>
<evidence type="ECO:0000256" key="1">
    <source>
        <dbReference type="SAM" id="MobiDB-lite"/>
    </source>
</evidence>
<name>A0A448YJQ5_BRENA</name>
<dbReference type="EMBL" id="CAACVR010000010">
    <property type="protein sequence ID" value="VEU21172.1"/>
    <property type="molecule type" value="Genomic_DNA"/>
</dbReference>
<dbReference type="FunCoup" id="A0A448YJQ5">
    <property type="interactions" value="88"/>
</dbReference>
<keyword evidence="3" id="KW-0732">Signal</keyword>
<dbReference type="PANTHER" id="PTHR31778">
    <property type="entry name" value="BUD SITE SELECTION PROTEIN RAX2"/>
    <property type="match status" value="1"/>
</dbReference>
<evidence type="ECO:0000259" key="6">
    <source>
        <dbReference type="Pfam" id="PF20843"/>
    </source>
</evidence>
<feature type="signal peptide" evidence="3">
    <location>
        <begin position="1"/>
        <end position="20"/>
    </location>
</feature>
<feature type="compositionally biased region" description="Low complexity" evidence="1">
    <location>
        <begin position="218"/>
        <end position="237"/>
    </location>
</feature>
<evidence type="ECO:0000259" key="5">
    <source>
        <dbReference type="Pfam" id="PF20842"/>
    </source>
</evidence>
<feature type="transmembrane region" description="Helical" evidence="2">
    <location>
        <begin position="1162"/>
        <end position="1187"/>
    </location>
</feature>
<feature type="domain" description="Rax2-like C-terminal" evidence="4">
    <location>
        <begin position="892"/>
        <end position="1138"/>
    </location>
</feature>
<dbReference type="PANTHER" id="PTHR31778:SF2">
    <property type="entry name" value="BUD SITE SELECTION PROTEIN RAX2"/>
    <property type="match status" value="1"/>
</dbReference>
<dbReference type="Pfam" id="PF20842">
    <property type="entry name" value="Rax2_2"/>
    <property type="match status" value="1"/>
</dbReference>
<evidence type="ECO:0000313" key="8">
    <source>
        <dbReference type="Proteomes" id="UP000290900"/>
    </source>
</evidence>
<dbReference type="GO" id="GO:1902929">
    <property type="term" value="C:plasma membrane of growing cell tip"/>
    <property type="evidence" value="ECO:0007669"/>
    <property type="project" value="TreeGrafter"/>
</dbReference>
<dbReference type="GO" id="GO:0005621">
    <property type="term" value="C:cellular bud scar"/>
    <property type="evidence" value="ECO:0007669"/>
    <property type="project" value="TreeGrafter"/>
</dbReference>
<feature type="region of interest" description="Disordered" evidence="1">
    <location>
        <begin position="213"/>
        <end position="239"/>
    </location>
</feature>
<dbReference type="Proteomes" id="UP000290900">
    <property type="component" value="Unassembled WGS sequence"/>
</dbReference>
<feature type="domain" description="Rax2-like C-terminal" evidence="4">
    <location>
        <begin position="615"/>
        <end position="768"/>
    </location>
</feature>
<dbReference type="Pfam" id="PF12768">
    <property type="entry name" value="Rax2"/>
    <property type="match status" value="2"/>
</dbReference>